<sequence length="234" mass="25585">MTVTGARKIRDASSSQSSLTPTLPAPALCVWNSVVIVPTAGGTVLCGYSWLESALFEAVWSPACMAPGGEGTFHTLPAVTWGNASNRLPSYRWEAILVDCALSTENPFNSIWAVCSQQDQTIYENKHVTHMTLYCTETSHILLKQVFSLVPWGSLCDLWVSASEGHQAQSWELCAVELIRSQGVRETRPPESEWLRLSELRPGLAWHSESLAPGMHSESPASDARRAVSDSNLV</sequence>
<dbReference type="AlphaFoldDB" id="A0A9Q1IJ48"/>
<organism evidence="2 3">
    <name type="scientific">Synaphobranchus kaupii</name>
    <name type="common">Kaup's arrowtooth eel</name>
    <dbReference type="NCBI Taxonomy" id="118154"/>
    <lineage>
        <taxon>Eukaryota</taxon>
        <taxon>Metazoa</taxon>
        <taxon>Chordata</taxon>
        <taxon>Craniata</taxon>
        <taxon>Vertebrata</taxon>
        <taxon>Euteleostomi</taxon>
        <taxon>Actinopterygii</taxon>
        <taxon>Neopterygii</taxon>
        <taxon>Teleostei</taxon>
        <taxon>Anguilliformes</taxon>
        <taxon>Synaphobranchidae</taxon>
        <taxon>Synaphobranchus</taxon>
    </lineage>
</organism>
<protein>
    <submittedName>
        <fullName evidence="2">Uncharacterized protein</fullName>
    </submittedName>
</protein>
<evidence type="ECO:0000313" key="2">
    <source>
        <dbReference type="EMBL" id="KAJ8343764.1"/>
    </source>
</evidence>
<keyword evidence="3" id="KW-1185">Reference proteome</keyword>
<dbReference type="EMBL" id="JAINUF010000013">
    <property type="protein sequence ID" value="KAJ8343764.1"/>
    <property type="molecule type" value="Genomic_DNA"/>
</dbReference>
<comment type="caution">
    <text evidence="2">The sequence shown here is derived from an EMBL/GenBank/DDBJ whole genome shotgun (WGS) entry which is preliminary data.</text>
</comment>
<accession>A0A9Q1IJ48</accession>
<gene>
    <name evidence="2" type="ORF">SKAU_G00310930</name>
</gene>
<evidence type="ECO:0000256" key="1">
    <source>
        <dbReference type="SAM" id="MobiDB-lite"/>
    </source>
</evidence>
<name>A0A9Q1IJ48_SYNKA</name>
<dbReference type="Proteomes" id="UP001152622">
    <property type="component" value="Chromosome 13"/>
</dbReference>
<proteinExistence type="predicted"/>
<evidence type="ECO:0000313" key="3">
    <source>
        <dbReference type="Proteomes" id="UP001152622"/>
    </source>
</evidence>
<feature type="region of interest" description="Disordered" evidence="1">
    <location>
        <begin position="211"/>
        <end position="234"/>
    </location>
</feature>
<reference evidence="2" key="1">
    <citation type="journal article" date="2023" name="Science">
        <title>Genome structures resolve the early diversification of teleost fishes.</title>
        <authorList>
            <person name="Parey E."/>
            <person name="Louis A."/>
            <person name="Montfort J."/>
            <person name="Bouchez O."/>
            <person name="Roques C."/>
            <person name="Iampietro C."/>
            <person name="Lluch J."/>
            <person name="Castinel A."/>
            <person name="Donnadieu C."/>
            <person name="Desvignes T."/>
            <person name="Floi Bucao C."/>
            <person name="Jouanno E."/>
            <person name="Wen M."/>
            <person name="Mejri S."/>
            <person name="Dirks R."/>
            <person name="Jansen H."/>
            <person name="Henkel C."/>
            <person name="Chen W.J."/>
            <person name="Zahm M."/>
            <person name="Cabau C."/>
            <person name="Klopp C."/>
            <person name="Thompson A.W."/>
            <person name="Robinson-Rechavi M."/>
            <person name="Braasch I."/>
            <person name="Lecointre G."/>
            <person name="Bobe J."/>
            <person name="Postlethwait J.H."/>
            <person name="Berthelot C."/>
            <person name="Roest Crollius H."/>
            <person name="Guiguen Y."/>
        </authorList>
    </citation>
    <scope>NUCLEOTIDE SEQUENCE</scope>
    <source>
        <strain evidence="2">WJC10195</strain>
    </source>
</reference>